<dbReference type="AlphaFoldDB" id="M5S1T9"/>
<accession>M5S1T9</accession>
<evidence type="ECO:0000313" key="2">
    <source>
        <dbReference type="Proteomes" id="UP000011996"/>
    </source>
</evidence>
<name>M5S1T9_9BACT</name>
<dbReference type="PATRIC" id="fig|1263868.3.peg.4091"/>
<dbReference type="Proteomes" id="UP000011996">
    <property type="component" value="Unassembled WGS sequence"/>
</dbReference>
<dbReference type="EMBL" id="ANOF01000123">
    <property type="protein sequence ID" value="EMI25583.1"/>
    <property type="molecule type" value="Genomic_DNA"/>
</dbReference>
<evidence type="ECO:0000313" key="1">
    <source>
        <dbReference type="EMBL" id="EMI25583.1"/>
    </source>
</evidence>
<proteinExistence type="predicted"/>
<sequence length="56" mass="6321">MKIARKLDLVSIDRTEINERKLAADVNAAGELLGNTSFHREDAWGSHTAFLPEKKR</sequence>
<comment type="caution">
    <text evidence="1">The sequence shown here is derived from an EMBL/GenBank/DDBJ whole genome shotgun (WGS) entry which is preliminary data.</text>
</comment>
<organism evidence="1 2">
    <name type="scientific">Rhodopirellula europaea SH398</name>
    <dbReference type="NCBI Taxonomy" id="1263868"/>
    <lineage>
        <taxon>Bacteria</taxon>
        <taxon>Pseudomonadati</taxon>
        <taxon>Planctomycetota</taxon>
        <taxon>Planctomycetia</taxon>
        <taxon>Pirellulales</taxon>
        <taxon>Pirellulaceae</taxon>
        <taxon>Rhodopirellula</taxon>
    </lineage>
</organism>
<gene>
    <name evidence="1" type="ORF">RESH_03796</name>
</gene>
<reference evidence="1 2" key="1">
    <citation type="journal article" date="2013" name="Mar. Genomics">
        <title>Expression of sulfatases in Rhodopirellula baltica and the diversity of sulfatases in the genus Rhodopirellula.</title>
        <authorList>
            <person name="Wegner C.E."/>
            <person name="Richter-Heitmann T."/>
            <person name="Klindworth A."/>
            <person name="Klockow C."/>
            <person name="Richter M."/>
            <person name="Achstetter T."/>
            <person name="Glockner F.O."/>
            <person name="Harder J."/>
        </authorList>
    </citation>
    <scope>NUCLEOTIDE SEQUENCE [LARGE SCALE GENOMIC DNA]</scope>
    <source>
        <strain evidence="1 2">SH398</strain>
    </source>
</reference>
<protein>
    <submittedName>
        <fullName evidence="1">Uncharacterized protein</fullName>
    </submittedName>
</protein>